<dbReference type="RefSeq" id="WP_309854712.1">
    <property type="nucleotide sequence ID" value="NZ_JAVDQJ010000005.1"/>
</dbReference>
<organism evidence="2 3">
    <name type="scientific">Deinococcus soli</name>
    <name type="common">ex Cha et al. 2016</name>
    <dbReference type="NCBI Taxonomy" id="1309411"/>
    <lineage>
        <taxon>Bacteria</taxon>
        <taxon>Thermotogati</taxon>
        <taxon>Deinococcota</taxon>
        <taxon>Deinococci</taxon>
        <taxon>Deinococcales</taxon>
        <taxon>Deinococcaceae</taxon>
        <taxon>Deinococcus</taxon>
    </lineage>
</organism>
<keyword evidence="1" id="KW-0472">Membrane</keyword>
<dbReference type="Proteomes" id="UP001185331">
    <property type="component" value="Unassembled WGS sequence"/>
</dbReference>
<gene>
    <name evidence="2" type="ORF">J2Y00_001890</name>
</gene>
<evidence type="ECO:0000256" key="1">
    <source>
        <dbReference type="SAM" id="Phobius"/>
    </source>
</evidence>
<name>A0AAE3XD66_9DEIO</name>
<feature type="transmembrane region" description="Helical" evidence="1">
    <location>
        <begin position="143"/>
        <end position="167"/>
    </location>
</feature>
<sequence>MTTTIWTEYAALMPERHRPDWTEYLQDLKTNGARPSHVRTFQLPLPTGATAALLTRPGGRLYLWRCQDLASLTLTLRGPQGDTLLTSHRRDELGYIVASLDEPAQWVIDGAQPLGHAQADATQLEQWTQQAIRNERTDHVKTVISMTITVAFALSVLAFVIWMVWLLPLYDGQAPRPAPAQAAAAHARPA</sequence>
<keyword evidence="1" id="KW-1133">Transmembrane helix</keyword>
<proteinExistence type="predicted"/>
<keyword evidence="1" id="KW-0812">Transmembrane</keyword>
<dbReference type="EMBL" id="JAVDQK010000004">
    <property type="protein sequence ID" value="MDR6218327.1"/>
    <property type="molecule type" value="Genomic_DNA"/>
</dbReference>
<protein>
    <submittedName>
        <fullName evidence="2">Uncharacterized protein</fullName>
    </submittedName>
</protein>
<evidence type="ECO:0000313" key="2">
    <source>
        <dbReference type="EMBL" id="MDR6218327.1"/>
    </source>
</evidence>
<comment type="caution">
    <text evidence="2">The sequence shown here is derived from an EMBL/GenBank/DDBJ whole genome shotgun (WGS) entry which is preliminary data.</text>
</comment>
<accession>A0AAE3XD66</accession>
<evidence type="ECO:0000313" key="3">
    <source>
        <dbReference type="Proteomes" id="UP001185331"/>
    </source>
</evidence>
<dbReference type="AlphaFoldDB" id="A0AAE3XD66"/>
<reference evidence="2" key="1">
    <citation type="submission" date="2023-07" db="EMBL/GenBank/DDBJ databases">
        <title>Sorghum-associated microbial communities from plants grown in Nebraska, USA.</title>
        <authorList>
            <person name="Schachtman D."/>
        </authorList>
    </citation>
    <scope>NUCLEOTIDE SEQUENCE</scope>
    <source>
        <strain evidence="2">BE330</strain>
    </source>
</reference>